<comment type="caution">
    <text evidence="16">The sequence shown here is derived from an EMBL/GenBank/DDBJ whole genome shotgun (WGS) entry which is preliminary data.</text>
</comment>
<dbReference type="GO" id="GO:0000122">
    <property type="term" value="P:negative regulation of transcription by RNA polymerase II"/>
    <property type="evidence" value="ECO:0007669"/>
    <property type="project" value="UniProtKB-ARBA"/>
</dbReference>
<feature type="domain" description="C2H2-type" evidence="15">
    <location>
        <begin position="498"/>
        <end position="525"/>
    </location>
</feature>
<keyword evidence="8" id="KW-0677">Repeat</keyword>
<gene>
    <name evidence="16" type="ORF">PPYR_09549</name>
</gene>
<evidence type="ECO:0000256" key="14">
    <source>
        <dbReference type="SAM" id="MobiDB-lite"/>
    </source>
</evidence>
<feature type="region of interest" description="Disordered" evidence="14">
    <location>
        <begin position="334"/>
        <end position="359"/>
    </location>
</feature>
<feature type="domain" description="C2H2-type" evidence="15">
    <location>
        <begin position="266"/>
        <end position="293"/>
    </location>
</feature>
<dbReference type="GO" id="GO:0035282">
    <property type="term" value="P:segmentation"/>
    <property type="evidence" value="ECO:0007669"/>
    <property type="project" value="UniProtKB-KW"/>
</dbReference>
<dbReference type="OrthoDB" id="10015593at2759"/>
<organism evidence="16 17">
    <name type="scientific">Photinus pyralis</name>
    <name type="common">Common eastern firefly</name>
    <name type="synonym">Lampyris pyralis</name>
    <dbReference type="NCBI Taxonomy" id="7054"/>
    <lineage>
        <taxon>Eukaryota</taxon>
        <taxon>Metazoa</taxon>
        <taxon>Ecdysozoa</taxon>
        <taxon>Arthropoda</taxon>
        <taxon>Hexapoda</taxon>
        <taxon>Insecta</taxon>
        <taxon>Pterygota</taxon>
        <taxon>Neoptera</taxon>
        <taxon>Endopterygota</taxon>
        <taxon>Coleoptera</taxon>
        <taxon>Polyphaga</taxon>
        <taxon>Elateriformia</taxon>
        <taxon>Elateroidea</taxon>
        <taxon>Lampyridae</taxon>
        <taxon>Lampyrinae</taxon>
        <taxon>Photinus</taxon>
    </lineage>
</organism>
<keyword evidence="12" id="KW-0539">Nucleus</keyword>
<evidence type="ECO:0000256" key="13">
    <source>
        <dbReference type="PROSITE-ProRule" id="PRU00042"/>
    </source>
</evidence>
<evidence type="ECO:0000256" key="7">
    <source>
        <dbReference type="ARBA" id="ARBA00022723"/>
    </source>
</evidence>
<comment type="subcellular location">
    <subcellularLocation>
        <location evidence="2">Nucleus</location>
    </subcellularLocation>
</comment>
<name>A0A5N4AMM3_PHOPY</name>
<evidence type="ECO:0000256" key="11">
    <source>
        <dbReference type="ARBA" id="ARBA00023125"/>
    </source>
</evidence>
<evidence type="ECO:0000256" key="9">
    <source>
        <dbReference type="ARBA" id="ARBA00022771"/>
    </source>
</evidence>
<feature type="compositionally biased region" description="Low complexity" evidence="14">
    <location>
        <begin position="63"/>
        <end position="74"/>
    </location>
</feature>
<dbReference type="Proteomes" id="UP000327044">
    <property type="component" value="Unassembled WGS sequence"/>
</dbReference>
<dbReference type="PANTHER" id="PTHR24392:SF49">
    <property type="entry name" value="PROTEIN HUNCHBACK"/>
    <property type="match status" value="1"/>
</dbReference>
<comment type="similarity">
    <text evidence="3">Belongs to the hunchback C2H2-type zinc-finger protein family.</text>
</comment>
<dbReference type="GO" id="GO:0008270">
    <property type="term" value="F:zinc ion binding"/>
    <property type="evidence" value="ECO:0007669"/>
    <property type="project" value="UniProtKB-KW"/>
</dbReference>
<keyword evidence="10" id="KW-0862">Zinc</keyword>
<feature type="domain" description="C2H2-type" evidence="15">
    <location>
        <begin position="238"/>
        <end position="265"/>
    </location>
</feature>
<feature type="compositionally biased region" description="Basic and acidic residues" evidence="14">
    <location>
        <begin position="172"/>
        <end position="185"/>
    </location>
</feature>
<dbReference type="InParanoid" id="A0A5N4AMM3"/>
<feature type="compositionally biased region" description="Basic and acidic residues" evidence="14">
    <location>
        <begin position="451"/>
        <end position="461"/>
    </location>
</feature>
<evidence type="ECO:0000256" key="12">
    <source>
        <dbReference type="ARBA" id="ARBA00023242"/>
    </source>
</evidence>
<keyword evidence="6" id="KW-0302">Gap protein</keyword>
<keyword evidence="17" id="KW-1185">Reference proteome</keyword>
<evidence type="ECO:0000256" key="6">
    <source>
        <dbReference type="ARBA" id="ARBA00022492"/>
    </source>
</evidence>
<reference evidence="16 17" key="1">
    <citation type="journal article" date="2018" name="Elife">
        <title>Firefly genomes illuminate parallel origins of bioluminescence in beetles.</title>
        <authorList>
            <person name="Fallon T.R."/>
            <person name="Lower S.E."/>
            <person name="Chang C.H."/>
            <person name="Bessho-Uehara M."/>
            <person name="Martin G.J."/>
            <person name="Bewick A.J."/>
            <person name="Behringer M."/>
            <person name="Debat H.J."/>
            <person name="Wong I."/>
            <person name="Day J.C."/>
            <person name="Suvorov A."/>
            <person name="Silva C.J."/>
            <person name="Stanger-Hall K.F."/>
            <person name="Hall D.W."/>
            <person name="Schmitz R.J."/>
            <person name="Nelson D.R."/>
            <person name="Lewis S.M."/>
            <person name="Shigenobu S."/>
            <person name="Bybee S.M."/>
            <person name="Larracuente A.M."/>
            <person name="Oba Y."/>
            <person name="Weng J.K."/>
        </authorList>
    </citation>
    <scope>NUCLEOTIDE SEQUENCE [LARGE SCALE GENOMIC DNA]</scope>
    <source>
        <strain evidence="16">1611_PpyrPB1</strain>
        <tissue evidence="16">Whole body</tissue>
    </source>
</reference>
<dbReference type="AlphaFoldDB" id="A0A5N4AMM3"/>
<accession>A0A5N4AMM3</accession>
<dbReference type="FunFam" id="3.30.160.60:FF:001482">
    <property type="entry name" value="Hunchback"/>
    <property type="match status" value="1"/>
</dbReference>
<evidence type="ECO:0000256" key="4">
    <source>
        <dbReference type="ARBA" id="ARBA00013638"/>
    </source>
</evidence>
<evidence type="ECO:0000313" key="16">
    <source>
        <dbReference type="EMBL" id="KAB0798556.1"/>
    </source>
</evidence>
<evidence type="ECO:0000256" key="8">
    <source>
        <dbReference type="ARBA" id="ARBA00022737"/>
    </source>
</evidence>
<comment type="function">
    <text evidence="1">Gap class segmentation protein that controls development of head structures.</text>
</comment>
<dbReference type="SMART" id="SM00355">
    <property type="entry name" value="ZnF_C2H2"/>
    <property type="match status" value="6"/>
</dbReference>
<dbReference type="EMBL" id="VVIM01000006">
    <property type="protein sequence ID" value="KAB0798556.1"/>
    <property type="molecule type" value="Genomic_DNA"/>
</dbReference>
<dbReference type="SUPFAM" id="SSF57667">
    <property type="entry name" value="beta-beta-alpha zinc fingers"/>
    <property type="match status" value="3"/>
</dbReference>
<evidence type="ECO:0000256" key="1">
    <source>
        <dbReference type="ARBA" id="ARBA00003983"/>
    </source>
</evidence>
<dbReference type="GO" id="GO:0005634">
    <property type="term" value="C:nucleus"/>
    <property type="evidence" value="ECO:0007669"/>
    <property type="project" value="UniProtKB-SubCell"/>
</dbReference>
<proteinExistence type="inferred from homology"/>
<dbReference type="Gene3D" id="3.30.160.60">
    <property type="entry name" value="Classic Zinc Finger"/>
    <property type="match status" value="3"/>
</dbReference>
<evidence type="ECO:0000256" key="10">
    <source>
        <dbReference type="ARBA" id="ARBA00022833"/>
    </source>
</evidence>
<feature type="region of interest" description="Disordered" evidence="14">
    <location>
        <begin position="50"/>
        <end position="100"/>
    </location>
</feature>
<evidence type="ECO:0000259" key="15">
    <source>
        <dbReference type="PROSITE" id="PS50157"/>
    </source>
</evidence>
<protein>
    <recommendedName>
        <fullName evidence="4">Protein hunchback</fullName>
    </recommendedName>
</protein>
<dbReference type="GO" id="GO:0000977">
    <property type="term" value="F:RNA polymerase II transcription regulatory region sequence-specific DNA binding"/>
    <property type="evidence" value="ECO:0007669"/>
    <property type="project" value="UniProtKB-ARBA"/>
</dbReference>
<dbReference type="PROSITE" id="PS00028">
    <property type="entry name" value="ZINC_FINGER_C2H2_1"/>
    <property type="match status" value="3"/>
</dbReference>
<dbReference type="PROSITE" id="PS50157">
    <property type="entry name" value="ZINC_FINGER_C2H2_2"/>
    <property type="match status" value="3"/>
</dbReference>
<keyword evidence="7" id="KW-0479">Metal-binding</keyword>
<feature type="compositionally biased region" description="Polar residues" evidence="14">
    <location>
        <begin position="119"/>
        <end position="132"/>
    </location>
</feature>
<dbReference type="FunFam" id="3.30.160.60:FF:001301">
    <property type="entry name" value="Blast:Protein hunchback"/>
    <property type="match status" value="1"/>
</dbReference>
<dbReference type="FunCoup" id="A0A5N4AMM3">
    <property type="interactions" value="75"/>
</dbReference>
<keyword evidence="11" id="KW-0238">DNA-binding</keyword>
<feature type="compositionally biased region" description="Polar residues" evidence="14">
    <location>
        <begin position="75"/>
        <end position="95"/>
    </location>
</feature>
<dbReference type="GO" id="GO:0040034">
    <property type="term" value="P:regulation of development, heterochronic"/>
    <property type="evidence" value="ECO:0007669"/>
    <property type="project" value="UniProtKB-ARBA"/>
</dbReference>
<keyword evidence="9 13" id="KW-0863">Zinc-finger</keyword>
<evidence type="ECO:0000256" key="2">
    <source>
        <dbReference type="ARBA" id="ARBA00004123"/>
    </source>
</evidence>
<sequence>MRGGVWDMSSTCIQGGLPRPLGGYQPNLIMEPHSPAPAWQMHHPIIPKQEPAEEERNDSGINSGSDFHSSSPGSENSQDYNSQNVQNPTTSSYYTTPLLPRVPTTSPLGYQVNLPMHFNYQSTSPSQDNASKPNFAPAASATENVENEDPLRKLQSSLEKNGLMITPTSPKLSEHSGDDENKSDMEADEYDEQGLRVPRMNSHGKVKTFKCKQCDFVAITKLDFWEHSKGHIKYDKLLTCPKCPFVTEYKHHLEYHLRNHFGSKPFKCDKCNYSCVNKSMLNSHMKSHSNVYQYRCAECSYATKYCHSLKLHLRKYSHKPAMVLNPDGTPNPLPIIDVYGTRRGPKQRSSQKQEEPETQPNILQNHLTHFMLNNTPQMQLPFPYHLLAGFPNPMANPLLFPPALANSADKPEERSPPMSPVAPTAEALDLSKPDVATPDQPSKNRRKGRAFKLETLPHTETSDDESTTELPAEKSLASPPARSPVEKDEVTNNNNHNFDCQYCNIAFGDIVLYTMHMGYHGFKDPFTCNMCGEQCQDKVSFFLHIARNPHT</sequence>
<feature type="region of interest" description="Disordered" evidence="14">
    <location>
        <begin position="405"/>
        <end position="490"/>
    </location>
</feature>
<evidence type="ECO:0000313" key="17">
    <source>
        <dbReference type="Proteomes" id="UP000327044"/>
    </source>
</evidence>
<dbReference type="InterPro" id="IPR036236">
    <property type="entry name" value="Znf_C2H2_sf"/>
</dbReference>
<dbReference type="PANTHER" id="PTHR24392">
    <property type="entry name" value="ZINC FINGER PROTEIN"/>
    <property type="match status" value="1"/>
</dbReference>
<keyword evidence="5" id="KW-0217">Developmental protein</keyword>
<dbReference type="InterPro" id="IPR013087">
    <property type="entry name" value="Znf_C2H2_type"/>
</dbReference>
<feature type="region of interest" description="Disordered" evidence="14">
    <location>
        <begin position="119"/>
        <end position="193"/>
    </location>
</feature>
<evidence type="ECO:0000256" key="5">
    <source>
        <dbReference type="ARBA" id="ARBA00022473"/>
    </source>
</evidence>
<evidence type="ECO:0000256" key="3">
    <source>
        <dbReference type="ARBA" id="ARBA00007746"/>
    </source>
</evidence>
<dbReference type="Pfam" id="PF00096">
    <property type="entry name" value="zf-C2H2"/>
    <property type="match status" value="1"/>
</dbReference>